<reference evidence="6 7" key="1">
    <citation type="submission" date="2020-08" db="EMBL/GenBank/DDBJ databases">
        <title>Bridging the membrane lipid divide: bacteria of the FCB group superphylum have the potential to synthesize archaeal ether lipids.</title>
        <authorList>
            <person name="Villanueva L."/>
            <person name="Von Meijenfeldt F.A.B."/>
            <person name="Westbye A.B."/>
            <person name="Yadav S."/>
            <person name="Hopmans E.C."/>
            <person name="Dutilh B.E."/>
            <person name="Sinninghe Damste J.S."/>
        </authorList>
    </citation>
    <scope>NUCLEOTIDE SEQUENCE [LARGE SCALE GENOMIC DNA]</scope>
    <source>
        <strain evidence="6">NIOZ-UU36</strain>
    </source>
</reference>
<sequence>MKEISEASRKVPVIAETDVLVVGSGPGGLSAAISSARAGVETMLVERYGCFGGNLTNVGVEGIAWYRHPKTVDLEGIGIEIEERAKAQNASYDEPQSSSQGIKSELFKVLADDWVQEAGIRPLLHATAVDVIRDGNAVTGIVVQSKSGRQAILSKRIIDATGDADIVKMAAAPVRKTPKEEMMAVTVMFSCSGVDKARFLDYVRENPMNYRDWGHEWGIKTDGKEDQLFSPYLDEPFEKARKKGLIPPTLKSIGGTWSGISDSGDATYLNMVHMSGYDGTDVWDLTRAEIEGRRQAILAIKALQEFAPGFEKADLRNFGMTLGIRDTHKIIGRYNLTEEDVRNQARFDDAIGIFPEFIDGYGLLILPTTGRYYHIPYGALVPKEVDNLLVAGRSIAGDKISHASVRNMMCCAVSGQGAGVAAAISLKCGVTTAEVKIGFIQAELKRQGVRFQ</sequence>
<keyword evidence="3" id="KW-0560">Oxidoreductase</keyword>
<dbReference type="GO" id="GO:0051539">
    <property type="term" value="F:4 iron, 4 sulfur cluster binding"/>
    <property type="evidence" value="ECO:0007669"/>
    <property type="project" value="UniProtKB-KW"/>
</dbReference>
<evidence type="ECO:0000256" key="2">
    <source>
        <dbReference type="ARBA" id="ARBA00022723"/>
    </source>
</evidence>
<evidence type="ECO:0000313" key="6">
    <source>
        <dbReference type="EMBL" id="MBC8335428.1"/>
    </source>
</evidence>
<evidence type="ECO:0000256" key="3">
    <source>
        <dbReference type="ARBA" id="ARBA00023002"/>
    </source>
</evidence>
<protein>
    <submittedName>
        <fullName evidence="6">FAD-dependent oxidoreductase</fullName>
    </submittedName>
</protein>
<keyword evidence="4" id="KW-0408">Iron</keyword>
<dbReference type="InterPro" id="IPR039650">
    <property type="entry name" value="HdrA-like"/>
</dbReference>
<evidence type="ECO:0000313" key="7">
    <source>
        <dbReference type="Proteomes" id="UP000614469"/>
    </source>
</evidence>
<evidence type="ECO:0000256" key="1">
    <source>
        <dbReference type="ARBA" id="ARBA00022485"/>
    </source>
</evidence>
<name>A0A8J6TF87_9CHLR</name>
<evidence type="ECO:0000256" key="4">
    <source>
        <dbReference type="ARBA" id="ARBA00023004"/>
    </source>
</evidence>
<keyword evidence="2" id="KW-0479">Metal-binding</keyword>
<keyword evidence="1" id="KW-0004">4Fe-4S</keyword>
<dbReference type="GO" id="GO:0016491">
    <property type="term" value="F:oxidoreductase activity"/>
    <property type="evidence" value="ECO:0007669"/>
    <property type="project" value="UniProtKB-KW"/>
</dbReference>
<dbReference type="GO" id="GO:0046872">
    <property type="term" value="F:metal ion binding"/>
    <property type="evidence" value="ECO:0007669"/>
    <property type="project" value="UniProtKB-KW"/>
</dbReference>
<dbReference type="PRINTS" id="PR00411">
    <property type="entry name" value="PNDRDTASEI"/>
</dbReference>
<accession>A0A8J6TF87</accession>
<comment type="caution">
    <text evidence="6">The sequence shown here is derived from an EMBL/GenBank/DDBJ whole genome shotgun (WGS) entry which is preliminary data.</text>
</comment>
<dbReference type="Pfam" id="PF12831">
    <property type="entry name" value="FAD_oxidored"/>
    <property type="match status" value="1"/>
</dbReference>
<proteinExistence type="predicted"/>
<organism evidence="6 7">
    <name type="scientific">Candidatus Desulfolinea nitratireducens</name>
    <dbReference type="NCBI Taxonomy" id="2841698"/>
    <lineage>
        <taxon>Bacteria</taxon>
        <taxon>Bacillati</taxon>
        <taxon>Chloroflexota</taxon>
        <taxon>Anaerolineae</taxon>
        <taxon>Anaerolineales</taxon>
        <taxon>Anaerolineales incertae sedis</taxon>
        <taxon>Candidatus Desulfolinea</taxon>
    </lineage>
</organism>
<dbReference type="AlphaFoldDB" id="A0A8J6TF87"/>
<keyword evidence="5" id="KW-0411">Iron-sulfur</keyword>
<dbReference type="Gene3D" id="3.50.50.60">
    <property type="entry name" value="FAD/NAD(P)-binding domain"/>
    <property type="match status" value="1"/>
</dbReference>
<dbReference type="SUPFAM" id="SSF51905">
    <property type="entry name" value="FAD/NAD(P)-binding domain"/>
    <property type="match status" value="1"/>
</dbReference>
<dbReference type="Proteomes" id="UP000614469">
    <property type="component" value="Unassembled WGS sequence"/>
</dbReference>
<evidence type="ECO:0000256" key="5">
    <source>
        <dbReference type="ARBA" id="ARBA00023014"/>
    </source>
</evidence>
<dbReference type="PANTHER" id="PTHR43498">
    <property type="entry name" value="FERREDOXIN:COB-COM HETERODISULFIDE REDUCTASE SUBUNIT A"/>
    <property type="match status" value="1"/>
</dbReference>
<dbReference type="PANTHER" id="PTHR43498:SF1">
    <property type="entry name" value="COB--COM HETERODISULFIDE REDUCTASE IRON-SULFUR SUBUNIT A"/>
    <property type="match status" value="1"/>
</dbReference>
<dbReference type="EMBL" id="JACNJN010000109">
    <property type="protein sequence ID" value="MBC8335428.1"/>
    <property type="molecule type" value="Genomic_DNA"/>
</dbReference>
<dbReference type="InterPro" id="IPR036188">
    <property type="entry name" value="FAD/NAD-bd_sf"/>
</dbReference>
<gene>
    <name evidence="6" type="ORF">H8E29_09200</name>
</gene>